<organism evidence="2 3">
    <name type="scientific">Aphanomyces euteiches</name>
    <dbReference type="NCBI Taxonomy" id="100861"/>
    <lineage>
        <taxon>Eukaryota</taxon>
        <taxon>Sar</taxon>
        <taxon>Stramenopiles</taxon>
        <taxon>Oomycota</taxon>
        <taxon>Saprolegniomycetes</taxon>
        <taxon>Saprolegniales</taxon>
        <taxon>Verrucalvaceae</taxon>
        <taxon>Aphanomyces</taxon>
    </lineage>
</organism>
<feature type="region of interest" description="Disordered" evidence="1">
    <location>
        <begin position="62"/>
        <end position="101"/>
    </location>
</feature>
<reference evidence="2 3" key="1">
    <citation type="submission" date="2019-07" db="EMBL/GenBank/DDBJ databases">
        <title>Genomics analysis of Aphanomyces spp. identifies a new class of oomycete effector associated with host adaptation.</title>
        <authorList>
            <person name="Gaulin E."/>
        </authorList>
    </citation>
    <scope>NUCLEOTIDE SEQUENCE [LARGE SCALE GENOMIC DNA]</scope>
    <source>
        <strain evidence="2 3">ATCC 201684</strain>
    </source>
</reference>
<evidence type="ECO:0000256" key="1">
    <source>
        <dbReference type="SAM" id="MobiDB-lite"/>
    </source>
</evidence>
<name>A0A6G0XYY3_9STRA</name>
<dbReference type="AlphaFoldDB" id="A0A6G0XYY3"/>
<dbReference type="Proteomes" id="UP000481153">
    <property type="component" value="Unassembled WGS sequence"/>
</dbReference>
<dbReference type="OrthoDB" id="10542586at2759"/>
<dbReference type="EMBL" id="VJMJ01000001">
    <property type="protein sequence ID" value="KAF0745765.1"/>
    <property type="molecule type" value="Genomic_DNA"/>
</dbReference>
<evidence type="ECO:0000313" key="2">
    <source>
        <dbReference type="EMBL" id="KAF0745765.1"/>
    </source>
</evidence>
<sequence>MTRRRGNAPHPNGPIGGLIGQHFQTDSRKSSFSNMLARTQSSLTRLPTLTAARGAAARYISAAPRSNENDSLKTEEEPHVAKKDLWTDVFGMNHPKGVRDEEHPHVELMSTPEKNHDDVWTRVFGHRDI</sequence>
<gene>
    <name evidence="2" type="ORF">Ae201684_000213</name>
</gene>
<feature type="region of interest" description="Disordered" evidence="1">
    <location>
        <begin position="1"/>
        <end position="36"/>
    </location>
</feature>
<evidence type="ECO:0000313" key="3">
    <source>
        <dbReference type="Proteomes" id="UP000481153"/>
    </source>
</evidence>
<keyword evidence="3" id="KW-1185">Reference proteome</keyword>
<comment type="caution">
    <text evidence="2">The sequence shown here is derived from an EMBL/GenBank/DDBJ whole genome shotgun (WGS) entry which is preliminary data.</text>
</comment>
<proteinExistence type="predicted"/>
<dbReference type="VEuPathDB" id="FungiDB:AeMF1_000416"/>
<accession>A0A6G0XYY3</accession>
<feature type="compositionally biased region" description="Basic and acidic residues" evidence="1">
    <location>
        <begin position="67"/>
        <end position="86"/>
    </location>
</feature>
<protein>
    <submittedName>
        <fullName evidence="2">Uncharacterized protein</fullName>
    </submittedName>
</protein>